<organism evidence="6 7">
    <name type="scientific">Pandoraea terrae</name>
    <dbReference type="NCBI Taxonomy" id="1537710"/>
    <lineage>
        <taxon>Bacteria</taxon>
        <taxon>Pseudomonadati</taxon>
        <taxon>Pseudomonadota</taxon>
        <taxon>Betaproteobacteria</taxon>
        <taxon>Burkholderiales</taxon>
        <taxon>Burkholderiaceae</taxon>
        <taxon>Pandoraea</taxon>
    </lineage>
</organism>
<dbReference type="GO" id="GO:0003677">
    <property type="term" value="F:DNA binding"/>
    <property type="evidence" value="ECO:0007669"/>
    <property type="project" value="UniProtKB-KW"/>
</dbReference>
<dbReference type="PANTHER" id="PTHR30419">
    <property type="entry name" value="HTH-TYPE TRANSCRIPTIONAL REGULATOR YBHD"/>
    <property type="match status" value="1"/>
</dbReference>
<evidence type="ECO:0000256" key="2">
    <source>
        <dbReference type="ARBA" id="ARBA00023015"/>
    </source>
</evidence>
<reference evidence="6 7" key="1">
    <citation type="submission" date="2019-08" db="EMBL/GenBank/DDBJ databases">
        <authorList>
            <person name="Peeters C."/>
        </authorList>
    </citation>
    <scope>NUCLEOTIDE SEQUENCE [LARGE SCALE GENOMIC DNA]</scope>
    <source>
        <strain evidence="6 7">LMG 30175</strain>
    </source>
</reference>
<dbReference type="Gene3D" id="1.10.10.10">
    <property type="entry name" value="Winged helix-like DNA-binding domain superfamily/Winged helix DNA-binding domain"/>
    <property type="match status" value="1"/>
</dbReference>
<dbReference type="PRINTS" id="PR00039">
    <property type="entry name" value="HTHLYSR"/>
</dbReference>
<gene>
    <name evidence="6" type="ORF">PTE30175_01302</name>
</gene>
<comment type="similarity">
    <text evidence="1">Belongs to the LysR transcriptional regulatory family.</text>
</comment>
<feature type="domain" description="HTH lysR-type" evidence="5">
    <location>
        <begin position="4"/>
        <end position="61"/>
    </location>
</feature>
<dbReference type="RefSeq" id="WP_150696240.1">
    <property type="nucleotide sequence ID" value="NZ_CABPRZ010000004.1"/>
</dbReference>
<dbReference type="SUPFAM" id="SSF46785">
    <property type="entry name" value="Winged helix' DNA-binding domain"/>
    <property type="match status" value="1"/>
</dbReference>
<dbReference type="GO" id="GO:0003700">
    <property type="term" value="F:DNA-binding transcription factor activity"/>
    <property type="evidence" value="ECO:0007669"/>
    <property type="project" value="InterPro"/>
</dbReference>
<dbReference type="EMBL" id="CABPRZ010000004">
    <property type="protein sequence ID" value="VVD85936.1"/>
    <property type="molecule type" value="Genomic_DNA"/>
</dbReference>
<accession>A0A5E4TCL6</accession>
<dbReference type="FunFam" id="1.10.10.10:FF:000001">
    <property type="entry name" value="LysR family transcriptional regulator"/>
    <property type="match status" value="1"/>
</dbReference>
<evidence type="ECO:0000256" key="3">
    <source>
        <dbReference type="ARBA" id="ARBA00023125"/>
    </source>
</evidence>
<evidence type="ECO:0000256" key="1">
    <source>
        <dbReference type="ARBA" id="ARBA00009437"/>
    </source>
</evidence>
<dbReference type="Proteomes" id="UP000414233">
    <property type="component" value="Unassembled WGS sequence"/>
</dbReference>
<sequence length="299" mass="32233">MRGLNFDWLHAFAQVIELGTFSAAAERLGVTQPAISLQIRQLESRLGVRLVERVGRRATPTAAGEALLEHARRIDAAVAALDVDMAQYSTGMVGRVRLGTGATACIYLLPPILRALRQRFERLDVTVRTGNTRDIVKAIEDNAIDVGLVTLPVSHRALDVTPLWHDELVAIAPKEGPALPQRVTAGTLATRPLVLYEAGGHTRDLVDDWFARQGMTLAPVMSLGSVEAIKELVAAGLGTAVLPAMAVTSDSARKGLDVRPLQPRLSRTLGLVMRRDKPLHAGLRAVIDALKEAAGRKSH</sequence>
<dbReference type="InterPro" id="IPR036390">
    <property type="entry name" value="WH_DNA-bd_sf"/>
</dbReference>
<dbReference type="Pfam" id="PF00126">
    <property type="entry name" value="HTH_1"/>
    <property type="match status" value="1"/>
</dbReference>
<evidence type="ECO:0000313" key="7">
    <source>
        <dbReference type="Proteomes" id="UP000414233"/>
    </source>
</evidence>
<dbReference type="InterPro" id="IPR050950">
    <property type="entry name" value="HTH-type_LysR_regulators"/>
</dbReference>
<keyword evidence="3" id="KW-0238">DNA-binding</keyword>
<dbReference type="PROSITE" id="PS50931">
    <property type="entry name" value="HTH_LYSR"/>
    <property type="match status" value="1"/>
</dbReference>
<keyword evidence="2" id="KW-0805">Transcription regulation</keyword>
<dbReference type="Pfam" id="PF03466">
    <property type="entry name" value="LysR_substrate"/>
    <property type="match status" value="1"/>
</dbReference>
<dbReference type="GO" id="GO:0005829">
    <property type="term" value="C:cytosol"/>
    <property type="evidence" value="ECO:0007669"/>
    <property type="project" value="TreeGrafter"/>
</dbReference>
<dbReference type="CDD" id="cd05466">
    <property type="entry name" value="PBP2_LTTR_substrate"/>
    <property type="match status" value="1"/>
</dbReference>
<name>A0A5E4TCL6_9BURK</name>
<keyword evidence="4" id="KW-0804">Transcription</keyword>
<dbReference type="InterPro" id="IPR005119">
    <property type="entry name" value="LysR_subst-bd"/>
</dbReference>
<dbReference type="OrthoDB" id="9785745at2"/>
<dbReference type="SUPFAM" id="SSF53850">
    <property type="entry name" value="Periplasmic binding protein-like II"/>
    <property type="match status" value="1"/>
</dbReference>
<dbReference type="Gene3D" id="3.40.190.10">
    <property type="entry name" value="Periplasmic binding protein-like II"/>
    <property type="match status" value="2"/>
</dbReference>
<keyword evidence="7" id="KW-1185">Reference proteome</keyword>
<proteinExistence type="inferred from homology"/>
<dbReference type="AlphaFoldDB" id="A0A5E4TCL6"/>
<evidence type="ECO:0000313" key="6">
    <source>
        <dbReference type="EMBL" id="VVD85936.1"/>
    </source>
</evidence>
<protein>
    <submittedName>
        <fullName evidence="6">LysR family transcriptional regulator</fullName>
    </submittedName>
</protein>
<dbReference type="InterPro" id="IPR000847">
    <property type="entry name" value="LysR_HTH_N"/>
</dbReference>
<evidence type="ECO:0000256" key="4">
    <source>
        <dbReference type="ARBA" id="ARBA00023163"/>
    </source>
</evidence>
<evidence type="ECO:0000259" key="5">
    <source>
        <dbReference type="PROSITE" id="PS50931"/>
    </source>
</evidence>
<dbReference type="InterPro" id="IPR036388">
    <property type="entry name" value="WH-like_DNA-bd_sf"/>
</dbReference>